<evidence type="ECO:0000313" key="2">
    <source>
        <dbReference type="Proteomes" id="UP000011939"/>
    </source>
</evidence>
<evidence type="ECO:0000313" key="1">
    <source>
        <dbReference type="EMBL" id="EKU11306.1"/>
    </source>
</evidence>
<accession>M5IQL4</accession>
<dbReference type="AlphaFoldDB" id="M5IQL4"/>
<protein>
    <submittedName>
        <fullName evidence="1">Uncharacterized protein</fullName>
    </submittedName>
</protein>
<organism evidence="1 2">
    <name type="scientific">Campylobacter showae CSUNSWCD</name>
    <dbReference type="NCBI Taxonomy" id="1244083"/>
    <lineage>
        <taxon>Bacteria</taxon>
        <taxon>Pseudomonadati</taxon>
        <taxon>Campylobacterota</taxon>
        <taxon>Epsilonproteobacteria</taxon>
        <taxon>Campylobacterales</taxon>
        <taxon>Campylobacteraceae</taxon>
        <taxon>Campylobacter</taxon>
    </lineage>
</organism>
<proteinExistence type="predicted"/>
<dbReference type="Proteomes" id="UP000011939">
    <property type="component" value="Unassembled WGS sequence"/>
</dbReference>
<reference evidence="1 2" key="1">
    <citation type="journal article" date="2013" name="Genome Announc.">
        <title>Genome Sequence of Campylobacter showae UNSWCD, Isolated from a Patient with Crohn's Disease.</title>
        <authorList>
            <person name="Tay A.P."/>
            <person name="Kaakoush N.O."/>
            <person name="Deshpande N.P."/>
            <person name="Chen Z."/>
            <person name="Mitchell H."/>
            <person name="Wilkins M.R."/>
        </authorList>
    </citation>
    <scope>NUCLEOTIDE SEQUENCE [LARGE SCALE GENOMIC DNA]</scope>
    <source>
        <strain evidence="1 2">CSUNSWCD</strain>
    </source>
</reference>
<gene>
    <name evidence="1" type="ORF">CSUNSWCD_1932</name>
</gene>
<dbReference type="PATRIC" id="fig|1244083.3.peg.1174"/>
<sequence>MTRIALAFYKHKAISALRLNLSFRAQICIFFYVKFRFPI</sequence>
<dbReference type="STRING" id="1244083.CSUNSWCD_1932"/>
<name>M5IQL4_9BACT</name>
<comment type="caution">
    <text evidence="1">The sequence shown here is derived from an EMBL/GenBank/DDBJ whole genome shotgun (WGS) entry which is preliminary data.</text>
</comment>
<dbReference type="EMBL" id="AMZQ01000007">
    <property type="protein sequence ID" value="EKU11306.1"/>
    <property type="molecule type" value="Genomic_DNA"/>
</dbReference>